<dbReference type="InterPro" id="IPR002509">
    <property type="entry name" value="NODB_dom"/>
</dbReference>
<dbReference type="SUPFAM" id="SSF88713">
    <property type="entry name" value="Glycoside hydrolase/deacetylase"/>
    <property type="match status" value="1"/>
</dbReference>
<keyword evidence="4" id="KW-0732">Signal</keyword>
<name>A0ABP9XN37_9FUNG</name>
<evidence type="ECO:0000313" key="6">
    <source>
        <dbReference type="EMBL" id="GAA5796216.1"/>
    </source>
</evidence>
<sequence length="382" mass="40968">MYQKLFILATIALSAVNAHPGSHAVANAAAAPKTNFKFSETFPEAGIIPTAKPEWLELIKNVNIADAPVYEVGNGLGPQPEVPGQDPHCDWTFTGCLAKDDLYKCPKGQWALTYDDGPSEFSPKLYDYLDKVDVKVTFFMVGGQVVKFPDYTLRAFKAGHELAMHTWSHNYMTSLTNEQIVAELKWNELAIKEVTGFAPRYFRPPYGDIDDRVRNVAAALGFVPVIWNFDTNDWAHASNPKAYPQSWIKSNVTQWAKDASSATEGGVSLQHDLYAATVDIAIDILPILDKAYDLVPVGVCNNVEMYKDGNSTTPQPSAPVSSSAPVPSASSAKPSVPTPSAPAPSTTPITNDNTVVPESGAGMAGVSSIGLGIAALAAVALL</sequence>
<feature type="domain" description="NodB homology" evidence="5">
    <location>
        <begin position="108"/>
        <end position="297"/>
    </location>
</feature>
<keyword evidence="2" id="KW-0378">Hydrolase</keyword>
<feature type="region of interest" description="Disordered" evidence="3">
    <location>
        <begin position="310"/>
        <end position="356"/>
    </location>
</feature>
<reference evidence="6 7" key="1">
    <citation type="submission" date="2024-04" db="EMBL/GenBank/DDBJ databases">
        <title>genome sequences of Mucor flavus KT1a and Helicostylum pulchrum KT1b strains isolation_sourced from the surface of a dry-aged beef.</title>
        <authorList>
            <person name="Toyotome T."/>
            <person name="Hosono M."/>
            <person name="Torimaru M."/>
            <person name="Fukuda K."/>
            <person name="Mikami N."/>
        </authorList>
    </citation>
    <scope>NUCLEOTIDE SEQUENCE [LARGE SCALE GENOMIC DNA]</scope>
    <source>
        <strain evidence="6 7">KT1b</strain>
    </source>
</reference>
<keyword evidence="7" id="KW-1185">Reference proteome</keyword>
<proteinExistence type="predicted"/>
<evidence type="ECO:0000256" key="2">
    <source>
        <dbReference type="ARBA" id="ARBA00022801"/>
    </source>
</evidence>
<evidence type="ECO:0000313" key="7">
    <source>
        <dbReference type="Proteomes" id="UP001476247"/>
    </source>
</evidence>
<dbReference type="InterPro" id="IPR050248">
    <property type="entry name" value="Polysacc_deacetylase_ArnD"/>
</dbReference>
<dbReference type="Pfam" id="PF01522">
    <property type="entry name" value="Polysacc_deac_1"/>
    <property type="match status" value="1"/>
</dbReference>
<protein>
    <recommendedName>
        <fullName evidence="5">NodB homology domain-containing protein</fullName>
    </recommendedName>
</protein>
<dbReference type="Proteomes" id="UP001476247">
    <property type="component" value="Unassembled WGS sequence"/>
</dbReference>
<dbReference type="InterPro" id="IPR011330">
    <property type="entry name" value="Glyco_hydro/deAcase_b/a-brl"/>
</dbReference>
<evidence type="ECO:0000259" key="5">
    <source>
        <dbReference type="PROSITE" id="PS51677"/>
    </source>
</evidence>
<feature type="signal peptide" evidence="4">
    <location>
        <begin position="1"/>
        <end position="18"/>
    </location>
</feature>
<dbReference type="EMBL" id="BAABUJ010000005">
    <property type="protein sequence ID" value="GAA5796216.1"/>
    <property type="molecule type" value="Genomic_DNA"/>
</dbReference>
<dbReference type="PANTHER" id="PTHR10587:SF133">
    <property type="entry name" value="CHITIN DEACETYLASE 1-RELATED"/>
    <property type="match status" value="1"/>
</dbReference>
<dbReference type="Gene3D" id="3.20.20.370">
    <property type="entry name" value="Glycoside hydrolase/deacetylase"/>
    <property type="match status" value="1"/>
</dbReference>
<comment type="caution">
    <text evidence="6">The sequence shown here is derived from an EMBL/GenBank/DDBJ whole genome shotgun (WGS) entry which is preliminary data.</text>
</comment>
<accession>A0ABP9XN37</accession>
<dbReference type="PROSITE" id="PS51677">
    <property type="entry name" value="NODB"/>
    <property type="match status" value="1"/>
</dbReference>
<gene>
    <name evidence="6" type="ORF">HPULCUR_001586</name>
</gene>
<organism evidence="6 7">
    <name type="scientific">Helicostylum pulchrum</name>
    <dbReference type="NCBI Taxonomy" id="562976"/>
    <lineage>
        <taxon>Eukaryota</taxon>
        <taxon>Fungi</taxon>
        <taxon>Fungi incertae sedis</taxon>
        <taxon>Mucoromycota</taxon>
        <taxon>Mucoromycotina</taxon>
        <taxon>Mucoromycetes</taxon>
        <taxon>Mucorales</taxon>
        <taxon>Mucorineae</taxon>
        <taxon>Mucoraceae</taxon>
        <taxon>Helicostylum</taxon>
    </lineage>
</organism>
<feature type="chain" id="PRO_5045865142" description="NodB homology domain-containing protein" evidence="4">
    <location>
        <begin position="19"/>
        <end position="382"/>
    </location>
</feature>
<feature type="compositionally biased region" description="Low complexity" evidence="3">
    <location>
        <begin position="311"/>
        <end position="335"/>
    </location>
</feature>
<evidence type="ECO:0000256" key="3">
    <source>
        <dbReference type="SAM" id="MobiDB-lite"/>
    </source>
</evidence>
<evidence type="ECO:0000256" key="4">
    <source>
        <dbReference type="SAM" id="SignalP"/>
    </source>
</evidence>
<keyword evidence="1" id="KW-0479">Metal-binding</keyword>
<evidence type="ECO:0000256" key="1">
    <source>
        <dbReference type="ARBA" id="ARBA00022723"/>
    </source>
</evidence>
<dbReference type="PANTHER" id="PTHR10587">
    <property type="entry name" value="GLYCOSYL TRANSFERASE-RELATED"/>
    <property type="match status" value="1"/>
</dbReference>